<dbReference type="Gene3D" id="3.90.1300.10">
    <property type="entry name" value="Amidase signature (AS) domain"/>
    <property type="match status" value="1"/>
</dbReference>
<name>A0A061SRR0_9RHOB</name>
<dbReference type="eggNOG" id="COG0154">
    <property type="taxonomic scope" value="Bacteria"/>
</dbReference>
<dbReference type="EMBL" id="JEMU01000016">
    <property type="protein sequence ID" value="KAJ01935.1"/>
    <property type="molecule type" value="Genomic_DNA"/>
</dbReference>
<dbReference type="PANTHER" id="PTHR11895">
    <property type="entry name" value="TRANSAMIDASE"/>
    <property type="match status" value="1"/>
</dbReference>
<dbReference type="InterPro" id="IPR036928">
    <property type="entry name" value="AS_sf"/>
</dbReference>
<protein>
    <submittedName>
        <fullName evidence="2">Amidase</fullName>
    </submittedName>
</protein>
<dbReference type="PROSITE" id="PS00571">
    <property type="entry name" value="AMIDASES"/>
    <property type="match status" value="1"/>
</dbReference>
<reference evidence="2 3" key="1">
    <citation type="journal article" date="2014" name="Genome Announc.">
        <title>Draft Genome Sequences of Two Isolates of the Roseobacter Group, Sulfitobacter sp. Strains 3SOLIMAR09 and 1FIGIMAR09, from Harbors of Mallorca Island (Mediterranean Sea).</title>
        <authorList>
            <person name="Mas-Llado M."/>
            <person name="Pina-Villalonga J.M."/>
            <person name="Brunet-Galmes I."/>
            <person name="Nogales B."/>
            <person name="Bosch R."/>
        </authorList>
    </citation>
    <scope>NUCLEOTIDE SEQUENCE [LARGE SCALE GENOMIC DNA]</scope>
    <source>
        <strain evidence="2 3">1FIGIMAR09</strain>
    </source>
</reference>
<sequence length="462" mass="48822">MSKMQAIPEGTDGNPADLTLAQMAAALRARQLSSVALVRAFLTRIADRDPQIGAFVHVDRDGALAAAAAADVAFEGGQDNGPLQGIPVAIKDVIDVAGWPVRWGSSLWQHRVAMQDAAVVKNLREQGAVLLGVVATYEMATVGPDPSSLYAQPRNPWNADHITGGSSSGSAAAVAGGMAPLALGTDTGGSVRSPAAFCGVVGFKPTFDGFPMEGVMPLSQTLDHIGLLTQTAEDAAFAMTAMAGMPASEGQSEKLRVGFVRNWCDAQTVQAYDKAASDLSLIGASVTLVDLPDYAPLEDAACEVLLHEQVHNHWSEISRASDKVGRMLLDTMQAGRAVDDQTYAKGQAVVQDFAQQAEAAMAKFDVLILPTTLCPAERFDIFEDGKATWTPMRTIPFNMSGQPAISIPVGMQDGMPLGLQIVGARDDDMKVLQVAQMFERATDHSCQNPDFRAVDIAAAEAQ</sequence>
<gene>
    <name evidence="2" type="ORF">PM02_16245</name>
</gene>
<dbReference type="InterPro" id="IPR023631">
    <property type="entry name" value="Amidase_dom"/>
</dbReference>
<evidence type="ECO:0000313" key="3">
    <source>
        <dbReference type="Proteomes" id="UP000027337"/>
    </source>
</evidence>
<dbReference type="AlphaFoldDB" id="A0A061SRR0"/>
<keyword evidence="3" id="KW-1185">Reference proteome</keyword>
<dbReference type="PANTHER" id="PTHR11895:SF176">
    <property type="entry name" value="AMIDASE AMID-RELATED"/>
    <property type="match status" value="1"/>
</dbReference>
<dbReference type="InterPro" id="IPR000120">
    <property type="entry name" value="Amidase"/>
</dbReference>
<dbReference type="Pfam" id="PF01425">
    <property type="entry name" value="Amidase"/>
    <property type="match status" value="1"/>
</dbReference>
<dbReference type="InterPro" id="IPR020556">
    <property type="entry name" value="Amidase_CS"/>
</dbReference>
<dbReference type="GO" id="GO:0003824">
    <property type="term" value="F:catalytic activity"/>
    <property type="evidence" value="ECO:0007669"/>
    <property type="project" value="InterPro"/>
</dbReference>
<comment type="caution">
    <text evidence="2">The sequence shown here is derived from an EMBL/GenBank/DDBJ whole genome shotgun (WGS) entry which is preliminary data.</text>
</comment>
<dbReference type="STRING" id="83219.PM02_16245"/>
<evidence type="ECO:0000313" key="2">
    <source>
        <dbReference type="EMBL" id="KAJ01935.1"/>
    </source>
</evidence>
<dbReference type="SUPFAM" id="SSF75304">
    <property type="entry name" value="Amidase signature (AS) enzymes"/>
    <property type="match status" value="1"/>
</dbReference>
<dbReference type="RefSeq" id="WP_051584211.1">
    <property type="nucleotide sequence ID" value="NZ_JEMU01000016.1"/>
</dbReference>
<feature type="domain" description="Amidase" evidence="1">
    <location>
        <begin position="37"/>
        <end position="432"/>
    </location>
</feature>
<accession>A0A061SRR0</accession>
<evidence type="ECO:0000259" key="1">
    <source>
        <dbReference type="Pfam" id="PF01425"/>
    </source>
</evidence>
<organism evidence="2 3">
    <name type="scientific">Sulfitobacter mediterraneus</name>
    <dbReference type="NCBI Taxonomy" id="83219"/>
    <lineage>
        <taxon>Bacteria</taxon>
        <taxon>Pseudomonadati</taxon>
        <taxon>Pseudomonadota</taxon>
        <taxon>Alphaproteobacteria</taxon>
        <taxon>Rhodobacterales</taxon>
        <taxon>Roseobacteraceae</taxon>
        <taxon>Sulfitobacter</taxon>
    </lineage>
</organism>
<dbReference type="Proteomes" id="UP000027337">
    <property type="component" value="Unassembled WGS sequence"/>
</dbReference>
<proteinExistence type="predicted"/>